<dbReference type="OrthoDB" id="9776116at2"/>
<evidence type="ECO:0000313" key="4">
    <source>
        <dbReference type="Proteomes" id="UP000257144"/>
    </source>
</evidence>
<dbReference type="InterPro" id="IPR002881">
    <property type="entry name" value="DUF58"/>
</dbReference>
<comment type="caution">
    <text evidence="3">The sequence shown here is derived from an EMBL/GenBank/DDBJ whole genome shotgun (WGS) entry which is preliminary data.</text>
</comment>
<evidence type="ECO:0000313" key="3">
    <source>
        <dbReference type="EMBL" id="RDU38549.1"/>
    </source>
</evidence>
<feature type="compositionally biased region" description="Basic residues" evidence="1">
    <location>
        <begin position="20"/>
        <end position="34"/>
    </location>
</feature>
<dbReference type="CDD" id="cd00198">
    <property type="entry name" value="vWFA"/>
    <property type="match status" value="1"/>
</dbReference>
<accession>A0A3D8GWG9</accession>
<gene>
    <name evidence="3" type="ORF">DRW41_03025</name>
</gene>
<dbReference type="AlphaFoldDB" id="A0A3D8GWG9"/>
<dbReference type="InterPro" id="IPR036465">
    <property type="entry name" value="vWFA_dom_sf"/>
</dbReference>
<evidence type="ECO:0000259" key="2">
    <source>
        <dbReference type="Pfam" id="PF01882"/>
    </source>
</evidence>
<reference evidence="3 4" key="1">
    <citation type="submission" date="2018-07" db="EMBL/GenBank/DDBJ databases">
        <title>Bacillus sp. YLB-04 draft genome sequence.</title>
        <authorList>
            <person name="Yu L."/>
            <person name="Tang X."/>
        </authorList>
    </citation>
    <scope>NUCLEOTIDE SEQUENCE [LARGE SCALE GENOMIC DNA]</scope>
    <source>
        <strain evidence="3 4">YLB-04</strain>
    </source>
</reference>
<protein>
    <submittedName>
        <fullName evidence="3">DUF58 domain-containing protein</fullName>
    </submittedName>
</protein>
<proteinExistence type="predicted"/>
<dbReference type="PANTHER" id="PTHR33608">
    <property type="entry name" value="BLL2464 PROTEIN"/>
    <property type="match status" value="1"/>
</dbReference>
<feature type="domain" description="DUF58" evidence="2">
    <location>
        <begin position="44"/>
        <end position="252"/>
    </location>
</feature>
<dbReference type="SUPFAM" id="SSF53300">
    <property type="entry name" value="vWA-like"/>
    <property type="match status" value="1"/>
</dbReference>
<name>A0A3D8GWG9_9BACI</name>
<dbReference type="EMBL" id="QNQT01000001">
    <property type="protein sequence ID" value="RDU38549.1"/>
    <property type="molecule type" value="Genomic_DNA"/>
</dbReference>
<dbReference type="PANTHER" id="PTHR33608:SF7">
    <property type="entry name" value="DUF58 DOMAIN-CONTAINING PROTEIN"/>
    <property type="match status" value="1"/>
</dbReference>
<evidence type="ECO:0000256" key="1">
    <source>
        <dbReference type="SAM" id="MobiDB-lite"/>
    </source>
</evidence>
<organism evidence="3 4">
    <name type="scientific">Neobacillus piezotolerans</name>
    <dbReference type="NCBI Taxonomy" id="2259171"/>
    <lineage>
        <taxon>Bacteria</taxon>
        <taxon>Bacillati</taxon>
        <taxon>Bacillota</taxon>
        <taxon>Bacilli</taxon>
        <taxon>Bacillales</taxon>
        <taxon>Bacillaceae</taxon>
        <taxon>Neobacillus</taxon>
    </lineage>
</organism>
<sequence>MSAGQDGLLARLQRKRLSVKTRRRAAHKGGRRSGRPGQSLEFSDFRAYQPGDDIRLIDWNLYGRTGKHYIKRFLDEQEIHVAIFLDASPSMRTIDTKWRMAKEIAAALSYIVLMGEDRLSFIPASSSAEGKITRKGTVYAKSVYKSILATDGMAKAGTFTENALREGLKSTQTAIVISDGLENPGEFDTLFRKLALSKIEVKFIQILSGEELFPSEAGDLRLIDSETGTAVDVTMRESIIKMYQRRLKAHNASLEQLCSKYGFSYLAVSDRDDFHEFIFQKCTAKKVLE</sequence>
<dbReference type="Gene3D" id="3.40.50.410">
    <property type="entry name" value="von Willebrand factor, type A domain"/>
    <property type="match status" value="1"/>
</dbReference>
<dbReference type="RefSeq" id="WP_115450467.1">
    <property type="nucleotide sequence ID" value="NZ_QNQT01000001.1"/>
</dbReference>
<feature type="region of interest" description="Disordered" evidence="1">
    <location>
        <begin position="20"/>
        <end position="39"/>
    </location>
</feature>
<dbReference type="Pfam" id="PF01882">
    <property type="entry name" value="DUF58"/>
    <property type="match status" value="1"/>
</dbReference>
<dbReference type="Proteomes" id="UP000257144">
    <property type="component" value="Unassembled WGS sequence"/>
</dbReference>
<keyword evidence="4" id="KW-1185">Reference proteome</keyword>